<dbReference type="InterPro" id="IPR037177">
    <property type="entry name" value="DLC_sf"/>
</dbReference>
<reference evidence="2" key="1">
    <citation type="submission" date="2022-08" db="EMBL/GenBank/DDBJ databases">
        <authorList>
            <person name="Gutierrez-Valencia J."/>
        </authorList>
    </citation>
    <scope>NUCLEOTIDE SEQUENCE</scope>
</reference>
<dbReference type="PANTHER" id="PTHR11886:SF80">
    <property type="entry name" value="OS01G0555600 PROTEIN"/>
    <property type="match status" value="1"/>
</dbReference>
<feature type="region of interest" description="Disordered" evidence="1">
    <location>
        <begin position="190"/>
        <end position="211"/>
    </location>
</feature>
<proteinExistence type="predicted"/>
<dbReference type="GO" id="GO:0007017">
    <property type="term" value="P:microtubule-based process"/>
    <property type="evidence" value="ECO:0007669"/>
    <property type="project" value="InterPro"/>
</dbReference>
<feature type="compositionally biased region" description="Polar residues" evidence="1">
    <location>
        <begin position="1"/>
        <end position="11"/>
    </location>
</feature>
<evidence type="ECO:0000256" key="1">
    <source>
        <dbReference type="SAM" id="MobiDB-lite"/>
    </source>
</evidence>
<feature type="compositionally biased region" description="Pro residues" evidence="1">
    <location>
        <begin position="18"/>
        <end position="27"/>
    </location>
</feature>
<feature type="compositionally biased region" description="Polar residues" evidence="1">
    <location>
        <begin position="35"/>
        <end position="61"/>
    </location>
</feature>
<evidence type="ECO:0008006" key="4">
    <source>
        <dbReference type="Google" id="ProtNLM"/>
    </source>
</evidence>
<gene>
    <name evidence="2" type="ORF">LITE_LOCUS45194</name>
</gene>
<dbReference type="SUPFAM" id="SSF54648">
    <property type="entry name" value="DLC"/>
    <property type="match status" value="1"/>
</dbReference>
<dbReference type="FunFam" id="3.30.740.10:FF:000003">
    <property type="entry name" value="Dynein light chain"/>
    <property type="match status" value="1"/>
</dbReference>
<dbReference type="InterPro" id="IPR001372">
    <property type="entry name" value="Dynein_light_chain_typ-1/2"/>
</dbReference>
<dbReference type="SMART" id="SM01375">
    <property type="entry name" value="Dynein_light"/>
    <property type="match status" value="1"/>
</dbReference>
<name>A0AAV0QXB4_9ROSI</name>
<sequence>MAHHTTSTNHSRILASHPEPPSPPIPIPKSKSTHHQPSTTAMDPTSQTSKAHRPTTTTTKIVSRDPPPAKPNASTSSSFMSNYLSSRLLNPSHFHQSSNKNPTPPCLDSHLQARAMTASADFEASSRFPAAKAKYYYAQQRRPSDGRGDKETLKRVVGKQEALPKGRVKKQDLDLGLVVVEEKKKVLVVSEKTKKKSSSKNDDVDDYESGKKEMRKEMDLLLLEGVDDVKRMSSSVSFGVGGERRRSLSGSQVQLGDFLASNGAKIVSVDMPPFMQIHAIDCARKTCDSLEKFAAKTLALTLKKEFDGVYGPAWHCIVGTSFGSFVTHSVGGFLYFSMDSKLYVLLFKTTVQRAADSVE</sequence>
<evidence type="ECO:0000313" key="2">
    <source>
        <dbReference type="EMBL" id="CAI0549546.1"/>
    </source>
</evidence>
<protein>
    <recommendedName>
        <fullName evidence="4">Dynein light chain</fullName>
    </recommendedName>
</protein>
<feature type="region of interest" description="Disordered" evidence="1">
    <location>
        <begin position="1"/>
        <end position="79"/>
    </location>
</feature>
<dbReference type="Gene3D" id="3.30.740.10">
    <property type="entry name" value="Protein Inhibitor Of Neuronal Nitric Oxide Synthase"/>
    <property type="match status" value="1"/>
</dbReference>
<keyword evidence="3" id="KW-1185">Reference proteome</keyword>
<dbReference type="Pfam" id="PF01221">
    <property type="entry name" value="Dynein_light"/>
    <property type="match status" value="1"/>
</dbReference>
<dbReference type="Proteomes" id="UP001154282">
    <property type="component" value="Unassembled WGS sequence"/>
</dbReference>
<dbReference type="GO" id="GO:0005868">
    <property type="term" value="C:cytoplasmic dynein complex"/>
    <property type="evidence" value="ECO:0007669"/>
    <property type="project" value="TreeGrafter"/>
</dbReference>
<comment type="caution">
    <text evidence="2">The sequence shown here is derived from an EMBL/GenBank/DDBJ whole genome shotgun (WGS) entry which is preliminary data.</text>
</comment>
<dbReference type="GO" id="GO:0045505">
    <property type="term" value="F:dynein intermediate chain binding"/>
    <property type="evidence" value="ECO:0007669"/>
    <property type="project" value="TreeGrafter"/>
</dbReference>
<dbReference type="EMBL" id="CAMGYJ010000010">
    <property type="protein sequence ID" value="CAI0549546.1"/>
    <property type="molecule type" value="Genomic_DNA"/>
</dbReference>
<dbReference type="PANTHER" id="PTHR11886">
    <property type="entry name" value="DYNEIN LIGHT CHAIN"/>
    <property type="match status" value="1"/>
</dbReference>
<accession>A0AAV0QXB4</accession>
<evidence type="ECO:0000313" key="3">
    <source>
        <dbReference type="Proteomes" id="UP001154282"/>
    </source>
</evidence>
<organism evidence="2 3">
    <name type="scientific">Linum tenue</name>
    <dbReference type="NCBI Taxonomy" id="586396"/>
    <lineage>
        <taxon>Eukaryota</taxon>
        <taxon>Viridiplantae</taxon>
        <taxon>Streptophyta</taxon>
        <taxon>Embryophyta</taxon>
        <taxon>Tracheophyta</taxon>
        <taxon>Spermatophyta</taxon>
        <taxon>Magnoliopsida</taxon>
        <taxon>eudicotyledons</taxon>
        <taxon>Gunneridae</taxon>
        <taxon>Pentapetalae</taxon>
        <taxon>rosids</taxon>
        <taxon>fabids</taxon>
        <taxon>Malpighiales</taxon>
        <taxon>Linaceae</taxon>
        <taxon>Linum</taxon>
    </lineage>
</organism>
<dbReference type="AlphaFoldDB" id="A0AAV0QXB4"/>